<gene>
    <name evidence="6" type="ORF">JX265_004188</name>
</gene>
<protein>
    <recommendedName>
        <fullName evidence="8">Ribosomal RNA-processing protein 17</fullName>
    </recommendedName>
</protein>
<proteinExistence type="inferred from homology"/>
<dbReference type="EMBL" id="JAFIMR010000007">
    <property type="protein sequence ID" value="KAI1876662.1"/>
    <property type="molecule type" value="Genomic_DNA"/>
</dbReference>
<feature type="compositionally biased region" description="Basic and acidic residues" evidence="5">
    <location>
        <begin position="171"/>
        <end position="189"/>
    </location>
</feature>
<name>A0A9P9WS92_9PEZI</name>
<feature type="compositionally biased region" description="Basic residues" evidence="5">
    <location>
        <begin position="42"/>
        <end position="51"/>
    </location>
</feature>
<organism evidence="6 7">
    <name type="scientific">Neoarthrinium moseri</name>
    <dbReference type="NCBI Taxonomy" id="1658444"/>
    <lineage>
        <taxon>Eukaryota</taxon>
        <taxon>Fungi</taxon>
        <taxon>Dikarya</taxon>
        <taxon>Ascomycota</taxon>
        <taxon>Pezizomycotina</taxon>
        <taxon>Sordariomycetes</taxon>
        <taxon>Xylariomycetidae</taxon>
        <taxon>Amphisphaeriales</taxon>
        <taxon>Apiosporaceae</taxon>
        <taxon>Neoarthrinium</taxon>
    </lineage>
</organism>
<dbReference type="Proteomes" id="UP000829685">
    <property type="component" value="Unassembled WGS sequence"/>
</dbReference>
<dbReference type="GO" id="GO:0019843">
    <property type="term" value="F:rRNA binding"/>
    <property type="evidence" value="ECO:0007669"/>
    <property type="project" value="TreeGrafter"/>
</dbReference>
<dbReference type="GO" id="GO:0005730">
    <property type="term" value="C:nucleolus"/>
    <property type="evidence" value="ECO:0007669"/>
    <property type="project" value="UniProtKB-SubCell"/>
</dbReference>
<dbReference type="InterPro" id="IPR019186">
    <property type="entry name" value="Nucleolar_protein_12"/>
</dbReference>
<dbReference type="AlphaFoldDB" id="A0A9P9WS92"/>
<comment type="similarity">
    <text evidence="2">Belongs to the RRP17 family.</text>
</comment>
<feature type="compositionally biased region" description="Acidic residues" evidence="5">
    <location>
        <begin position="104"/>
        <end position="116"/>
    </location>
</feature>
<evidence type="ECO:0000256" key="2">
    <source>
        <dbReference type="ARBA" id="ARBA00007175"/>
    </source>
</evidence>
<evidence type="ECO:0000256" key="4">
    <source>
        <dbReference type="ARBA" id="ARBA00023242"/>
    </source>
</evidence>
<reference evidence="6" key="1">
    <citation type="submission" date="2021-03" db="EMBL/GenBank/DDBJ databases">
        <title>Revisited historic fungal species revealed as producer of novel bioactive compounds through whole genome sequencing and comparative genomics.</title>
        <authorList>
            <person name="Vignolle G.A."/>
            <person name="Hochenegger N."/>
            <person name="Mach R.L."/>
            <person name="Mach-Aigner A.R."/>
            <person name="Javad Rahimi M."/>
            <person name="Salim K.A."/>
            <person name="Chan C.M."/>
            <person name="Lim L.B.L."/>
            <person name="Cai F."/>
            <person name="Druzhinina I.S."/>
            <person name="U'Ren J.M."/>
            <person name="Derntl C."/>
        </authorList>
    </citation>
    <scope>NUCLEOTIDE SEQUENCE</scope>
    <source>
        <strain evidence="6">TUCIM 5799</strain>
    </source>
</reference>
<keyword evidence="7" id="KW-1185">Reference proteome</keyword>
<keyword evidence="3" id="KW-0175">Coiled coil</keyword>
<dbReference type="Pfam" id="PF09805">
    <property type="entry name" value="Nop25"/>
    <property type="match status" value="1"/>
</dbReference>
<evidence type="ECO:0000256" key="3">
    <source>
        <dbReference type="ARBA" id="ARBA00023054"/>
    </source>
</evidence>
<feature type="compositionally biased region" description="Basic residues" evidence="5">
    <location>
        <begin position="210"/>
        <end position="220"/>
    </location>
</feature>
<evidence type="ECO:0000313" key="7">
    <source>
        <dbReference type="Proteomes" id="UP000829685"/>
    </source>
</evidence>
<feature type="region of interest" description="Disordered" evidence="5">
    <location>
        <begin position="41"/>
        <end position="228"/>
    </location>
</feature>
<feature type="compositionally biased region" description="Low complexity" evidence="5">
    <location>
        <begin position="143"/>
        <end position="153"/>
    </location>
</feature>
<evidence type="ECO:0000313" key="6">
    <source>
        <dbReference type="EMBL" id="KAI1876662.1"/>
    </source>
</evidence>
<evidence type="ECO:0000256" key="1">
    <source>
        <dbReference type="ARBA" id="ARBA00004604"/>
    </source>
</evidence>
<dbReference type="PANTHER" id="PTHR14577:SF0">
    <property type="entry name" value="NUCLEOLAR PROTEIN 12"/>
    <property type="match status" value="1"/>
</dbReference>
<feature type="compositionally biased region" description="Basic and acidic residues" evidence="5">
    <location>
        <begin position="199"/>
        <end position="209"/>
    </location>
</feature>
<feature type="compositionally biased region" description="Basic and acidic residues" evidence="5">
    <location>
        <begin position="52"/>
        <end position="95"/>
    </location>
</feature>
<keyword evidence="4" id="KW-0539">Nucleus</keyword>
<accession>A0A9P9WS92</accession>
<evidence type="ECO:0008006" key="8">
    <source>
        <dbReference type="Google" id="ProtNLM"/>
    </source>
</evidence>
<comment type="subcellular location">
    <subcellularLocation>
        <location evidence="1">Nucleus</location>
        <location evidence="1">Nucleolus</location>
    </subcellularLocation>
</comment>
<feature type="region of interest" description="Disordered" evidence="5">
    <location>
        <begin position="1"/>
        <end position="21"/>
    </location>
</feature>
<dbReference type="PANTHER" id="PTHR14577">
    <property type="entry name" value="NUCLEOLAR PROTEIN 12"/>
    <property type="match status" value="1"/>
</dbReference>
<evidence type="ECO:0000256" key="5">
    <source>
        <dbReference type="SAM" id="MobiDB-lite"/>
    </source>
</evidence>
<comment type="caution">
    <text evidence="6">The sequence shown here is derived from an EMBL/GenBank/DDBJ whole genome shotgun (WGS) entry which is preliminary data.</text>
</comment>
<sequence length="228" mass="26536">MFARPRPKKSILPPLSRKRKTTHAIEEINFDQDARQDYLTGFHKRKLQRTKKAQEEAAKRERQEKLDTRKQLREGRKREVEDHVDHVNKLLREAARAGGVSDQEGSDDDEADEWDGLPDAPAPAPLDQAIDHEEEYIDEDKYTSVTVESVSVSRDGLHKPEEEPSSEDEAERVRREAEARVAAEREKAARPPKKKKPKFRYETKHERSITNKKQKIKKAKARDSRLER</sequence>